<evidence type="ECO:0000256" key="4">
    <source>
        <dbReference type="ARBA" id="ARBA00022840"/>
    </source>
</evidence>
<keyword evidence="5" id="KW-0694">RNA-binding</keyword>
<keyword evidence="1" id="KW-0547">Nucleotide-binding</keyword>
<keyword evidence="9" id="KW-1185">Reference proteome</keyword>
<dbReference type="SUPFAM" id="SSF52540">
    <property type="entry name" value="P-loop containing nucleoside triphosphate hydrolases"/>
    <property type="match status" value="1"/>
</dbReference>
<dbReference type="GO" id="GO:0016787">
    <property type="term" value="F:hydrolase activity"/>
    <property type="evidence" value="ECO:0007669"/>
    <property type="project" value="UniProtKB-KW"/>
</dbReference>
<dbReference type="InterPro" id="IPR014014">
    <property type="entry name" value="RNA_helicase_DEAD_Q_motif"/>
</dbReference>
<dbReference type="InterPro" id="IPR027417">
    <property type="entry name" value="P-loop_NTPase"/>
</dbReference>
<dbReference type="Gene3D" id="3.40.50.300">
    <property type="entry name" value="P-loop containing nucleotide triphosphate hydrolases"/>
    <property type="match status" value="2"/>
</dbReference>
<evidence type="ECO:0000256" key="3">
    <source>
        <dbReference type="ARBA" id="ARBA00022806"/>
    </source>
</evidence>
<keyword evidence="2" id="KW-0378">Hydrolase</keyword>
<dbReference type="EMBL" id="JAIWQS010000010">
    <property type="protein sequence ID" value="KAJ8752603.1"/>
    <property type="molecule type" value="Genomic_DNA"/>
</dbReference>
<organism evidence="8 9">
    <name type="scientific">Erythroxylum novogranatense</name>
    <dbReference type="NCBI Taxonomy" id="1862640"/>
    <lineage>
        <taxon>Eukaryota</taxon>
        <taxon>Viridiplantae</taxon>
        <taxon>Streptophyta</taxon>
        <taxon>Embryophyta</taxon>
        <taxon>Tracheophyta</taxon>
        <taxon>Spermatophyta</taxon>
        <taxon>Magnoliopsida</taxon>
        <taxon>eudicotyledons</taxon>
        <taxon>Gunneridae</taxon>
        <taxon>Pentapetalae</taxon>
        <taxon>rosids</taxon>
        <taxon>fabids</taxon>
        <taxon>Malpighiales</taxon>
        <taxon>Erythroxylaceae</taxon>
        <taxon>Erythroxylum</taxon>
    </lineage>
</organism>
<protein>
    <recommendedName>
        <fullName evidence="7">DEAD-box RNA helicase Q domain-containing protein</fullName>
    </recommendedName>
</protein>
<sequence length="274" mass="29814">MTVIPTLRFATSTAANRNETDTFFADDAVSWSSVGLSDGLSHALSRAGFKKPSLVQAACIPSILSGKDVVVAAETGSVVRMANCLCDDDGESVVKVMAVCGRQGWPVHQPDIIVSTPAALLNNVGEKKQRQWILCSVFDEADMLLCGSFQNQVILLIHMLHYDEKQLSLTNKSVSGGSLACDSNLFVRDGLENMGDETESDSVCEDDEDFKADVEIEDLKEEKDPGSIGRKDWRRVRKTYERSKQYIFLEATLPVNGKKAAGADENALGTGFVI</sequence>
<comment type="caution">
    <text evidence="8">The sequence shown here is derived from an EMBL/GenBank/DDBJ whole genome shotgun (WGS) entry which is preliminary data.</text>
</comment>
<dbReference type="GO" id="GO:0003723">
    <property type="term" value="F:RNA binding"/>
    <property type="evidence" value="ECO:0007669"/>
    <property type="project" value="UniProtKB-KW"/>
</dbReference>
<evidence type="ECO:0000256" key="5">
    <source>
        <dbReference type="ARBA" id="ARBA00022884"/>
    </source>
</evidence>
<evidence type="ECO:0000256" key="6">
    <source>
        <dbReference type="PROSITE-ProRule" id="PRU00552"/>
    </source>
</evidence>
<evidence type="ECO:0000256" key="1">
    <source>
        <dbReference type="ARBA" id="ARBA00022741"/>
    </source>
</evidence>
<proteinExistence type="predicted"/>
<keyword evidence="4" id="KW-0067">ATP-binding</keyword>
<feature type="short sequence motif" description="Q motif" evidence="6">
    <location>
        <begin position="29"/>
        <end position="57"/>
    </location>
</feature>
<evidence type="ECO:0000313" key="8">
    <source>
        <dbReference type="EMBL" id="KAJ8752603.1"/>
    </source>
</evidence>
<evidence type="ECO:0000259" key="7">
    <source>
        <dbReference type="PROSITE" id="PS51195"/>
    </source>
</evidence>
<dbReference type="AlphaFoldDB" id="A0AAV8SKL8"/>
<gene>
    <name evidence="8" type="ORF">K2173_005492</name>
</gene>
<evidence type="ECO:0000256" key="2">
    <source>
        <dbReference type="ARBA" id="ARBA00022801"/>
    </source>
</evidence>
<keyword evidence="3" id="KW-0347">Helicase</keyword>
<accession>A0AAV8SKL8</accession>
<feature type="domain" description="DEAD-box RNA helicase Q" evidence="7">
    <location>
        <begin position="29"/>
        <end position="57"/>
    </location>
</feature>
<evidence type="ECO:0000313" key="9">
    <source>
        <dbReference type="Proteomes" id="UP001159364"/>
    </source>
</evidence>
<dbReference type="PROSITE" id="PS51195">
    <property type="entry name" value="Q_MOTIF"/>
    <property type="match status" value="1"/>
</dbReference>
<dbReference type="PANTHER" id="PTHR47958">
    <property type="entry name" value="ATP-DEPENDENT RNA HELICASE DBP3"/>
    <property type="match status" value="1"/>
</dbReference>
<reference evidence="8 9" key="1">
    <citation type="submission" date="2021-09" db="EMBL/GenBank/DDBJ databases">
        <title>Genomic insights and catalytic innovation underlie evolution of tropane alkaloids biosynthesis.</title>
        <authorList>
            <person name="Wang Y.-J."/>
            <person name="Tian T."/>
            <person name="Huang J.-P."/>
            <person name="Huang S.-X."/>
        </authorList>
    </citation>
    <scope>NUCLEOTIDE SEQUENCE [LARGE SCALE GENOMIC DNA]</scope>
    <source>
        <strain evidence="8">KIB-2018</strain>
        <tissue evidence="8">Leaf</tissue>
    </source>
</reference>
<dbReference type="Proteomes" id="UP001159364">
    <property type="component" value="Linkage Group LG10"/>
</dbReference>
<dbReference type="GO" id="GO:0005524">
    <property type="term" value="F:ATP binding"/>
    <property type="evidence" value="ECO:0007669"/>
    <property type="project" value="UniProtKB-KW"/>
</dbReference>
<dbReference type="GO" id="GO:0003724">
    <property type="term" value="F:RNA helicase activity"/>
    <property type="evidence" value="ECO:0007669"/>
    <property type="project" value="InterPro"/>
</dbReference>
<name>A0AAV8SKL8_9ROSI</name>